<evidence type="ECO:0000313" key="3">
    <source>
        <dbReference type="Proteomes" id="UP000799772"/>
    </source>
</evidence>
<proteinExistence type="predicted"/>
<dbReference type="Proteomes" id="UP000799772">
    <property type="component" value="Unassembled WGS sequence"/>
</dbReference>
<organism evidence="2 3">
    <name type="scientific">Rhizodiscina lignyota</name>
    <dbReference type="NCBI Taxonomy" id="1504668"/>
    <lineage>
        <taxon>Eukaryota</taxon>
        <taxon>Fungi</taxon>
        <taxon>Dikarya</taxon>
        <taxon>Ascomycota</taxon>
        <taxon>Pezizomycotina</taxon>
        <taxon>Dothideomycetes</taxon>
        <taxon>Pleosporomycetidae</taxon>
        <taxon>Aulographales</taxon>
        <taxon>Rhizodiscinaceae</taxon>
        <taxon>Rhizodiscina</taxon>
    </lineage>
</organism>
<dbReference type="EMBL" id="ML978131">
    <property type="protein sequence ID" value="KAF2095387.1"/>
    <property type="molecule type" value="Genomic_DNA"/>
</dbReference>
<comment type="caution">
    <text evidence="2">The sequence shown here is derived from an EMBL/GenBank/DDBJ whole genome shotgun (WGS) entry which is preliminary data.</text>
</comment>
<protein>
    <submittedName>
        <fullName evidence="2">Uncharacterized protein</fullName>
    </submittedName>
</protein>
<sequence length="241" mass="26976">MFIPIIVTSQNATLKDINLMLASMQDYEYPAQPPTTVAAVNEEGEYVLVKKERFDPEDPQPTQTALPVTEFVSPFAGWSLEDVAAWYLQWESKLTEFDMDDGLLLVLDDDSVQKKSVLLFEKFHQFDEEEDEQGDDAGNGDAQKGISLTEDPESPLKKFNIARVPYFGVHLMLANLSIANMDFAEYVSLDGASVPGRLYDWVPFDDPPVHTAQEGRKPAEAPPVKRLEQILAELRSGGHID</sequence>
<evidence type="ECO:0000256" key="1">
    <source>
        <dbReference type="SAM" id="MobiDB-lite"/>
    </source>
</evidence>
<accession>A0A9P4IB86</accession>
<dbReference type="OrthoDB" id="2884623at2759"/>
<evidence type="ECO:0000313" key="2">
    <source>
        <dbReference type="EMBL" id="KAF2095387.1"/>
    </source>
</evidence>
<feature type="region of interest" description="Disordered" evidence="1">
    <location>
        <begin position="127"/>
        <end position="151"/>
    </location>
</feature>
<gene>
    <name evidence="2" type="ORF">NA57DRAFT_79115</name>
</gene>
<dbReference type="AlphaFoldDB" id="A0A9P4IB86"/>
<reference evidence="2" key="1">
    <citation type="journal article" date="2020" name="Stud. Mycol.">
        <title>101 Dothideomycetes genomes: a test case for predicting lifestyles and emergence of pathogens.</title>
        <authorList>
            <person name="Haridas S."/>
            <person name="Albert R."/>
            <person name="Binder M."/>
            <person name="Bloem J."/>
            <person name="Labutti K."/>
            <person name="Salamov A."/>
            <person name="Andreopoulos B."/>
            <person name="Baker S."/>
            <person name="Barry K."/>
            <person name="Bills G."/>
            <person name="Bluhm B."/>
            <person name="Cannon C."/>
            <person name="Castanera R."/>
            <person name="Culley D."/>
            <person name="Daum C."/>
            <person name="Ezra D."/>
            <person name="Gonzalez J."/>
            <person name="Henrissat B."/>
            <person name="Kuo A."/>
            <person name="Liang C."/>
            <person name="Lipzen A."/>
            <person name="Lutzoni F."/>
            <person name="Magnuson J."/>
            <person name="Mondo S."/>
            <person name="Nolan M."/>
            <person name="Ohm R."/>
            <person name="Pangilinan J."/>
            <person name="Park H.-J."/>
            <person name="Ramirez L."/>
            <person name="Alfaro M."/>
            <person name="Sun H."/>
            <person name="Tritt A."/>
            <person name="Yoshinaga Y."/>
            <person name="Zwiers L.-H."/>
            <person name="Turgeon B."/>
            <person name="Goodwin S."/>
            <person name="Spatafora J."/>
            <person name="Crous P."/>
            <person name="Grigoriev I."/>
        </authorList>
    </citation>
    <scope>NUCLEOTIDE SEQUENCE</scope>
    <source>
        <strain evidence="2">CBS 133067</strain>
    </source>
</reference>
<name>A0A9P4IB86_9PEZI</name>
<keyword evidence="3" id="KW-1185">Reference proteome</keyword>